<evidence type="ECO:0000256" key="1">
    <source>
        <dbReference type="SAM" id="Phobius"/>
    </source>
</evidence>
<accession>A0A0P7ZYQ3</accession>
<dbReference type="Pfam" id="PF20584">
    <property type="entry name" value="DUF6787"/>
    <property type="match status" value="1"/>
</dbReference>
<sequence>MENRDKKEGFLKRLQTKWKLDSLFQVVMVLVVFACTGFTILFIKNPILDFFGVEKGGFVNTVLYLLLVLPLYQIFLLIYGFIFGQFQFFWEKEKQIFRRIGNAFSKKKS</sequence>
<dbReference type="Proteomes" id="UP000050421">
    <property type="component" value="Unassembled WGS sequence"/>
</dbReference>
<reference evidence="3 4" key="1">
    <citation type="submission" date="2015-09" db="EMBL/GenBank/DDBJ databases">
        <title>Identification and resolution of microdiversity through metagenomic sequencing of parallel consortia.</title>
        <authorList>
            <person name="Nelson W.C."/>
            <person name="Romine M.F."/>
            <person name="Lindemann S.R."/>
        </authorList>
    </citation>
    <scope>NUCLEOTIDE SEQUENCE [LARGE SCALE GENOMIC DNA]</scope>
    <source>
        <strain evidence="3">HL-49</strain>
    </source>
</reference>
<evidence type="ECO:0000313" key="3">
    <source>
        <dbReference type="EMBL" id="KPQ07854.1"/>
    </source>
</evidence>
<organism evidence="3 4">
    <name type="scientific">Algoriphagus marincola HL-49</name>
    <dbReference type="NCBI Taxonomy" id="1305737"/>
    <lineage>
        <taxon>Bacteria</taxon>
        <taxon>Pseudomonadati</taxon>
        <taxon>Bacteroidota</taxon>
        <taxon>Cytophagia</taxon>
        <taxon>Cytophagales</taxon>
        <taxon>Cyclobacteriaceae</taxon>
        <taxon>Algoriphagus</taxon>
    </lineage>
</organism>
<dbReference type="AlphaFoldDB" id="A0A0P7ZYQ3"/>
<protein>
    <recommendedName>
        <fullName evidence="2">DUF6787 domain-containing protein</fullName>
    </recommendedName>
</protein>
<feature type="transmembrane region" description="Helical" evidence="1">
    <location>
        <begin position="63"/>
        <end position="90"/>
    </location>
</feature>
<proteinExistence type="predicted"/>
<dbReference type="eggNOG" id="ENOG5032SBZ">
    <property type="taxonomic scope" value="Bacteria"/>
</dbReference>
<dbReference type="InterPro" id="IPR046714">
    <property type="entry name" value="DUF6787"/>
</dbReference>
<comment type="caution">
    <text evidence="3">The sequence shown here is derived from an EMBL/GenBank/DDBJ whole genome shotgun (WGS) entry which is preliminary data.</text>
</comment>
<name>A0A0P7ZYQ3_9BACT</name>
<dbReference type="EMBL" id="LJXT01000167">
    <property type="protein sequence ID" value="KPQ07854.1"/>
    <property type="molecule type" value="Genomic_DNA"/>
</dbReference>
<dbReference type="PROSITE" id="PS51257">
    <property type="entry name" value="PROKAR_LIPOPROTEIN"/>
    <property type="match status" value="1"/>
</dbReference>
<dbReference type="STRING" id="1305737.GCA_000526355_02818"/>
<evidence type="ECO:0000313" key="4">
    <source>
        <dbReference type="Proteomes" id="UP000050421"/>
    </source>
</evidence>
<dbReference type="PATRIC" id="fig|1305737.6.peg.702"/>
<gene>
    <name evidence="3" type="ORF">HLUCCX10_17375</name>
</gene>
<dbReference type="OrthoDB" id="1151370at2"/>
<keyword evidence="1" id="KW-0472">Membrane</keyword>
<feature type="domain" description="DUF6787" evidence="2">
    <location>
        <begin position="28"/>
        <end position="103"/>
    </location>
</feature>
<feature type="transmembrane region" description="Helical" evidence="1">
    <location>
        <begin position="20"/>
        <end position="43"/>
    </location>
</feature>
<keyword evidence="1" id="KW-1133">Transmembrane helix</keyword>
<evidence type="ECO:0000259" key="2">
    <source>
        <dbReference type="Pfam" id="PF20584"/>
    </source>
</evidence>
<keyword evidence="1" id="KW-0812">Transmembrane</keyword>